<dbReference type="AlphaFoldDB" id="A0A127BCR4"/>
<dbReference type="OrthoDB" id="86202at2157"/>
<dbReference type="EMBL" id="JARRIG010000001">
    <property type="protein sequence ID" value="MFA4803630.1"/>
    <property type="molecule type" value="Genomic_DNA"/>
</dbReference>
<reference evidence="4" key="1">
    <citation type="submission" date="2015-02" db="EMBL/GenBank/DDBJ databases">
        <title>Pyrococcus kukulkanii sp. nov., a novel hyperthermophilic archaeon isolated from a deep-sea hydrothermal vent at the Guaymas Basin.</title>
        <authorList>
            <person name="Oger P.M."/>
            <person name="Callac N."/>
            <person name="Jebbar M."/>
            <person name="Godfroy A."/>
        </authorList>
    </citation>
    <scope>NUCLEOTIDE SEQUENCE [LARGE SCALE GENOMIC DNA]</scope>
    <source>
        <strain evidence="4">NCB100</strain>
    </source>
</reference>
<reference evidence="2 4" key="2">
    <citation type="journal article" date="2016" name="Int. J. Syst. Evol. Microbiol.">
        <title>Pyrococcus kukulkanii sp. nov., a hyperthermophilic, piezophilic archaeon isolated from a deep-sea hydrothermal vent.</title>
        <authorList>
            <person name="Callac N."/>
            <person name="Oger P."/>
            <person name="Lesongeur F."/>
            <person name="Rattray J.E."/>
            <person name="Vannier P."/>
            <person name="Michoud G."/>
            <person name="Beauverger M."/>
            <person name="Gayet N."/>
            <person name="Rouxel O."/>
            <person name="Jebbar M."/>
            <person name="Godfroy A."/>
        </authorList>
    </citation>
    <scope>NUCLEOTIDE SEQUENCE [LARGE SCALE GENOMIC DNA]</scope>
    <source>
        <strain evidence="2 4">NCB100</strain>
    </source>
</reference>
<evidence type="ECO:0000256" key="1">
    <source>
        <dbReference type="SAM" id="Phobius"/>
    </source>
</evidence>
<dbReference type="GeneID" id="28491827"/>
<evidence type="ECO:0000313" key="3">
    <source>
        <dbReference type="EMBL" id="MFA4803630.1"/>
    </source>
</evidence>
<dbReference type="STRING" id="1609559.TQ32_08275"/>
<name>A0A127BCR4_9EURY</name>
<keyword evidence="1" id="KW-1133">Transmembrane helix</keyword>
<keyword evidence="1" id="KW-0812">Transmembrane</keyword>
<sequence>MKKGGFLGFLILGLFLVIVIVGLMVGALALKYLGTHEIKICSCDSCEKVPAGPLKTLGEYNASSVEIAKIVGDVVIKPGNSSVVVKSNLPIEVSVDNSTLFITCSNCSEYKNGRIIIEGNISKLEVGKILGTLEIYAPLKEVKVDSVLGELDGYSYIDEFRAEDVLGEVNIKVRKSVEIEKVLGEVDVEVPEEYKAELSVGKVLGEVHNSSEGDKGKVEVRVSKVLGELSVENE</sequence>
<evidence type="ECO:0000313" key="5">
    <source>
        <dbReference type="Proteomes" id="UP001571980"/>
    </source>
</evidence>
<dbReference type="EMBL" id="CP010835">
    <property type="protein sequence ID" value="AMM54476.1"/>
    <property type="molecule type" value="Genomic_DNA"/>
</dbReference>
<evidence type="ECO:0008006" key="6">
    <source>
        <dbReference type="Google" id="ProtNLM"/>
    </source>
</evidence>
<organism evidence="2 4">
    <name type="scientific">Pyrococcus kukulkanii</name>
    <dbReference type="NCBI Taxonomy" id="1609559"/>
    <lineage>
        <taxon>Archaea</taxon>
        <taxon>Methanobacteriati</taxon>
        <taxon>Methanobacteriota</taxon>
        <taxon>Thermococci</taxon>
        <taxon>Thermococcales</taxon>
        <taxon>Thermococcaceae</taxon>
        <taxon>Pyrococcus</taxon>
    </lineage>
</organism>
<keyword evidence="1" id="KW-0472">Membrane</keyword>
<keyword evidence="5" id="KW-1185">Reference proteome</keyword>
<proteinExistence type="predicted"/>
<dbReference type="Proteomes" id="UP000070587">
    <property type="component" value="Chromosome"/>
</dbReference>
<dbReference type="Proteomes" id="UP001571980">
    <property type="component" value="Unassembled WGS sequence"/>
</dbReference>
<dbReference type="RefSeq" id="WP_068323380.1">
    <property type="nucleotide sequence ID" value="NZ_CP010835.1"/>
</dbReference>
<gene>
    <name evidence="3" type="ORF">P8X34_02535</name>
    <name evidence="2" type="ORF">TQ32_08275</name>
</gene>
<protein>
    <recommendedName>
        <fullName evidence="6">Adhesin domain-containing protein</fullName>
    </recommendedName>
</protein>
<reference evidence="3 5" key="3">
    <citation type="submission" date="2023-03" db="EMBL/GenBank/DDBJ databases">
        <title>Speciation in Pyrococcus: adaptation to high temperature as a mechanism.</title>
        <authorList>
            <person name="Gu J."/>
        </authorList>
    </citation>
    <scope>NUCLEOTIDE SEQUENCE [LARGE SCALE GENOMIC DNA]</scope>
    <source>
        <strain evidence="3 5">LMOA34</strain>
    </source>
</reference>
<accession>A0A127BCR4</accession>
<dbReference type="KEGG" id="pyc:TQ32_08275"/>
<feature type="transmembrane region" description="Helical" evidence="1">
    <location>
        <begin position="6"/>
        <end position="30"/>
    </location>
</feature>
<evidence type="ECO:0000313" key="4">
    <source>
        <dbReference type="Proteomes" id="UP000070587"/>
    </source>
</evidence>
<evidence type="ECO:0000313" key="2">
    <source>
        <dbReference type="EMBL" id="AMM54476.1"/>
    </source>
</evidence>
<dbReference type="PATRIC" id="fig|1609559.3.peg.1729"/>